<feature type="binding site" evidence="12">
    <location>
        <position position="29"/>
    </location>
    <ligand>
        <name>substrate</name>
    </ligand>
</feature>
<reference evidence="13 14" key="1">
    <citation type="journal article" date="2012" name="J. Bacteriol.">
        <title>Genome sequence of an alkane-degrading bacterium, Alcanivorax pacificus type strain W11-5, isolated from deep sea sediment.</title>
        <authorList>
            <person name="Lai Q."/>
            <person name="Shao Z."/>
        </authorList>
    </citation>
    <scope>NUCLEOTIDE SEQUENCE [LARGE SCALE GENOMIC DNA]</scope>
    <source>
        <strain evidence="13 14">W11-5</strain>
    </source>
</reference>
<dbReference type="SFLD" id="SFLDS00003">
    <property type="entry name" value="Haloacid_Dehalogenase"/>
    <property type="match status" value="1"/>
</dbReference>
<accession>A0A0B4XJT4</accession>
<evidence type="ECO:0000256" key="11">
    <source>
        <dbReference type="PIRNR" id="PIRNR006118"/>
    </source>
</evidence>
<organism evidence="13 14">
    <name type="scientific">Isoalcanivorax pacificus W11-5</name>
    <dbReference type="NCBI Taxonomy" id="391936"/>
    <lineage>
        <taxon>Bacteria</taxon>
        <taxon>Pseudomonadati</taxon>
        <taxon>Pseudomonadota</taxon>
        <taxon>Gammaproteobacteria</taxon>
        <taxon>Oceanospirillales</taxon>
        <taxon>Alcanivoracaceae</taxon>
        <taxon>Isoalcanivorax</taxon>
    </lineage>
</organism>
<dbReference type="FunFam" id="3.40.50.1000:FF:000029">
    <property type="entry name" value="3-deoxy-D-manno-octulosonate 8-phosphate phosphatase KdsC"/>
    <property type="match status" value="1"/>
</dbReference>
<evidence type="ECO:0000256" key="8">
    <source>
        <dbReference type="ARBA" id="ARBA00022801"/>
    </source>
</evidence>
<keyword evidence="11" id="KW-0448">Lipopolysaccharide biosynthesis</keyword>
<dbReference type="GO" id="GO:0009103">
    <property type="term" value="P:lipopolysaccharide biosynthetic process"/>
    <property type="evidence" value="ECO:0007669"/>
    <property type="project" value="UniProtKB-UniRule"/>
</dbReference>
<evidence type="ECO:0000256" key="6">
    <source>
        <dbReference type="ARBA" id="ARBA00020092"/>
    </source>
</evidence>
<dbReference type="PIRSF" id="PIRSF006118">
    <property type="entry name" value="KDO8-P_Ptase"/>
    <property type="match status" value="1"/>
</dbReference>
<dbReference type="STRING" id="391936.S7S_04570"/>
<feature type="binding site" evidence="12">
    <location>
        <position position="27"/>
    </location>
    <ligand>
        <name>Mg(2+)</name>
        <dbReference type="ChEBI" id="CHEBI:18420"/>
    </ligand>
</feature>
<dbReference type="OrthoDB" id="9805604at2"/>
<evidence type="ECO:0000256" key="2">
    <source>
        <dbReference type="ARBA" id="ARBA00001946"/>
    </source>
</evidence>
<dbReference type="GO" id="GO:0008781">
    <property type="term" value="F:N-acylneuraminate cytidylyltransferase activity"/>
    <property type="evidence" value="ECO:0007669"/>
    <property type="project" value="TreeGrafter"/>
</dbReference>
<evidence type="ECO:0000256" key="3">
    <source>
        <dbReference type="ARBA" id="ARBA00005893"/>
    </source>
</evidence>
<dbReference type="InterPro" id="IPR050793">
    <property type="entry name" value="CMP-NeuNAc_synthase"/>
</dbReference>
<dbReference type="SFLD" id="SFLDG01136">
    <property type="entry name" value="C1.6:_Phosphoserine_Phosphatas"/>
    <property type="match status" value="1"/>
</dbReference>
<dbReference type="Proteomes" id="UP000006764">
    <property type="component" value="Chromosome"/>
</dbReference>
<comment type="similarity">
    <text evidence="3 11">Belongs to the KdsC family.</text>
</comment>
<evidence type="ECO:0000313" key="14">
    <source>
        <dbReference type="Proteomes" id="UP000006764"/>
    </source>
</evidence>
<sequence length="179" mass="19055">MHSDDNVGIGPAALRAKARRLKLMAFDVDGIMTSGELHYGPEGERVKIFNTLDGHGLKQLARAGVQLAIITGRSSLMVARRASDLGIEHVIQGREDKGVALRALADQLGLDASQVGYAGDDEPDVPALEWAAVAFSVPNAHQCAQQVADMITRRRGGEGAVREMCDFIVSALPRSEPGA</sequence>
<dbReference type="HOGENOM" id="CLU_106694_0_1_6"/>
<dbReference type="GO" id="GO:0046872">
    <property type="term" value="F:metal ion binding"/>
    <property type="evidence" value="ECO:0007669"/>
    <property type="project" value="UniProtKB-UniRule"/>
</dbReference>
<dbReference type="GO" id="GO:0019143">
    <property type="term" value="F:3-deoxy-manno-octulosonate-8-phosphatase activity"/>
    <property type="evidence" value="ECO:0007669"/>
    <property type="project" value="UniProtKB-UniRule"/>
</dbReference>
<dbReference type="RefSeq" id="WP_008738290.1">
    <property type="nucleotide sequence ID" value="NZ_CP004387.1"/>
</dbReference>
<protein>
    <recommendedName>
        <fullName evidence="6 11">3-deoxy-D-manno-octulosonate 8-phosphate phosphatase KdsC</fullName>
        <ecNumber evidence="5 11">3.1.3.45</ecNumber>
    </recommendedName>
    <alternativeName>
        <fullName evidence="10 11">KDO 8-P phosphatase</fullName>
    </alternativeName>
</protein>
<evidence type="ECO:0000256" key="9">
    <source>
        <dbReference type="ARBA" id="ARBA00022842"/>
    </source>
</evidence>
<dbReference type="Pfam" id="PF08282">
    <property type="entry name" value="Hydrolase_3"/>
    <property type="match status" value="1"/>
</dbReference>
<keyword evidence="7 11" id="KW-0479">Metal-binding</keyword>
<proteinExistence type="inferred from homology"/>
<evidence type="ECO:0000256" key="10">
    <source>
        <dbReference type="ARBA" id="ARBA00031051"/>
    </source>
</evidence>
<comment type="catalytic activity">
    <reaction evidence="1 11">
        <text>3-deoxy-alpha-D-manno-2-octulosonate-8-phosphate + H2O = 3-deoxy-alpha-D-manno-oct-2-ulosonate + phosphate</text>
        <dbReference type="Rhea" id="RHEA:11500"/>
        <dbReference type="ChEBI" id="CHEBI:15377"/>
        <dbReference type="ChEBI" id="CHEBI:43474"/>
        <dbReference type="ChEBI" id="CHEBI:85985"/>
        <dbReference type="ChEBI" id="CHEBI:85986"/>
        <dbReference type="EC" id="3.1.3.45"/>
    </reaction>
</comment>
<keyword evidence="14" id="KW-1185">Reference proteome</keyword>
<dbReference type="EMBL" id="CP004387">
    <property type="protein sequence ID" value="AJD47336.1"/>
    <property type="molecule type" value="Genomic_DNA"/>
</dbReference>
<evidence type="ECO:0000256" key="4">
    <source>
        <dbReference type="ARBA" id="ARBA00011881"/>
    </source>
</evidence>
<evidence type="ECO:0000256" key="1">
    <source>
        <dbReference type="ARBA" id="ARBA00000898"/>
    </source>
</evidence>
<comment type="cofactor">
    <cofactor evidence="2 11 12">
        <name>Mg(2+)</name>
        <dbReference type="ChEBI" id="CHEBI:18420"/>
    </cofactor>
</comment>
<comment type="function">
    <text evidence="11">Catalyzes the hydrolysis of 3-deoxy-D-manno-octulosonate 8-phosphate (KDO 8-P) to 3-deoxy-D-manno-octulosonate (KDO) and inorganic phosphate.</text>
</comment>
<comment type="subunit">
    <text evidence="4 11">Homotetramer.</text>
</comment>
<evidence type="ECO:0000256" key="12">
    <source>
        <dbReference type="PIRSR" id="PIRSR006118-2"/>
    </source>
</evidence>
<dbReference type="EC" id="3.1.3.45" evidence="5 11"/>
<dbReference type="PANTHER" id="PTHR21485">
    <property type="entry name" value="HAD SUPERFAMILY MEMBERS CMAS AND KDSC"/>
    <property type="match status" value="1"/>
</dbReference>
<dbReference type="SUPFAM" id="SSF56784">
    <property type="entry name" value="HAD-like"/>
    <property type="match status" value="1"/>
</dbReference>
<dbReference type="NCBIfam" id="TIGR01670">
    <property type="entry name" value="KdsC-phosphatas"/>
    <property type="match status" value="1"/>
</dbReference>
<name>A0A0B4XJT4_9GAMM</name>
<evidence type="ECO:0000256" key="7">
    <source>
        <dbReference type="ARBA" id="ARBA00022723"/>
    </source>
</evidence>
<dbReference type="Gene3D" id="3.40.50.1000">
    <property type="entry name" value="HAD superfamily/HAD-like"/>
    <property type="match status" value="1"/>
</dbReference>
<gene>
    <name evidence="13" type="ORF">S7S_04570</name>
</gene>
<dbReference type="CDD" id="cd01630">
    <property type="entry name" value="HAD_KDO-like"/>
    <property type="match status" value="1"/>
</dbReference>
<dbReference type="PANTHER" id="PTHR21485:SF3">
    <property type="entry name" value="N-ACYLNEURAMINATE CYTIDYLYLTRANSFERASE"/>
    <property type="match status" value="1"/>
</dbReference>
<evidence type="ECO:0000313" key="13">
    <source>
        <dbReference type="EMBL" id="AJD47336.1"/>
    </source>
</evidence>
<dbReference type="SFLD" id="SFLDG01138">
    <property type="entry name" value="C1.6.2:_Deoxy-d-mannose-octulo"/>
    <property type="match status" value="1"/>
</dbReference>
<dbReference type="InterPro" id="IPR023214">
    <property type="entry name" value="HAD_sf"/>
</dbReference>
<evidence type="ECO:0000256" key="5">
    <source>
        <dbReference type="ARBA" id="ARBA00013066"/>
    </source>
</evidence>
<dbReference type="InterPro" id="IPR010023">
    <property type="entry name" value="KdsC_fam"/>
</dbReference>
<dbReference type="AlphaFoldDB" id="A0A0B4XJT4"/>
<keyword evidence="9 11" id="KW-0460">Magnesium</keyword>
<keyword evidence="8 11" id="KW-0378">Hydrolase</keyword>
<feature type="binding site" evidence="12">
    <location>
        <position position="120"/>
    </location>
    <ligand>
        <name>Mg(2+)</name>
        <dbReference type="ChEBI" id="CHEBI:18420"/>
    </ligand>
</feature>
<dbReference type="KEGG" id="apac:S7S_04570"/>
<dbReference type="InterPro" id="IPR036412">
    <property type="entry name" value="HAD-like_sf"/>
</dbReference>